<keyword evidence="1" id="KW-1133">Transmembrane helix</keyword>
<dbReference type="EMBL" id="LR796142">
    <property type="protein sequence ID" value="CAB4121021.1"/>
    <property type="molecule type" value="Genomic_DNA"/>
</dbReference>
<evidence type="ECO:0000256" key="1">
    <source>
        <dbReference type="SAM" id="Phobius"/>
    </source>
</evidence>
<reference evidence="2" key="1">
    <citation type="submission" date="2020-04" db="EMBL/GenBank/DDBJ databases">
        <authorList>
            <person name="Chiriac C."/>
            <person name="Salcher M."/>
            <person name="Ghai R."/>
            <person name="Kavagutti S V."/>
        </authorList>
    </citation>
    <scope>NUCLEOTIDE SEQUENCE</scope>
</reference>
<accession>A0A6J5KHL8</accession>
<keyword evidence="1" id="KW-0472">Membrane</keyword>
<name>A0A6J5KHL8_9CAUD</name>
<protein>
    <submittedName>
        <fullName evidence="2">Uncharacterized protein</fullName>
    </submittedName>
</protein>
<organism evidence="2">
    <name type="scientific">uncultured Caudovirales phage</name>
    <dbReference type="NCBI Taxonomy" id="2100421"/>
    <lineage>
        <taxon>Viruses</taxon>
        <taxon>Duplodnaviria</taxon>
        <taxon>Heunggongvirae</taxon>
        <taxon>Uroviricota</taxon>
        <taxon>Caudoviricetes</taxon>
        <taxon>Peduoviridae</taxon>
        <taxon>Maltschvirus</taxon>
        <taxon>Maltschvirus maltsch</taxon>
    </lineage>
</organism>
<proteinExistence type="predicted"/>
<feature type="transmembrane region" description="Helical" evidence="1">
    <location>
        <begin position="82"/>
        <end position="108"/>
    </location>
</feature>
<keyword evidence="1" id="KW-0812">Transmembrane</keyword>
<feature type="non-terminal residue" evidence="2">
    <location>
        <position position="1"/>
    </location>
</feature>
<evidence type="ECO:0000313" key="2">
    <source>
        <dbReference type="EMBL" id="CAB4121021.1"/>
    </source>
</evidence>
<gene>
    <name evidence="2" type="ORF">UFOVP10_1</name>
</gene>
<sequence>ALGGPLAGMAIAAVSKELGCDPDEVQGIISSGKLTAEQIASIQIAELELKKQAQSMGLDFAKLAVEDRKSARDMQIATKSMLVPSLAILIVSAFIGVVIATLGGFAVVDSVLAGTLIGYLSAKAEQVVNFYFGSSAGSKEKTELLSKAEAVK</sequence>